<accession>A0AA35TLK1</accession>
<keyword evidence="3" id="KW-1185">Reference proteome</keyword>
<proteinExistence type="predicted"/>
<evidence type="ECO:0000313" key="2">
    <source>
        <dbReference type="EMBL" id="CAI8050249.1"/>
    </source>
</evidence>
<dbReference type="GO" id="GO:0016301">
    <property type="term" value="F:kinase activity"/>
    <property type="evidence" value="ECO:0007669"/>
    <property type="project" value="UniProtKB-KW"/>
</dbReference>
<feature type="domain" description="ABC1 atypical kinase-like" evidence="1">
    <location>
        <begin position="26"/>
        <end position="159"/>
    </location>
</feature>
<dbReference type="PANTHER" id="PTHR45890">
    <property type="entry name" value="AARF DOMAIN CONTAINING KINASE 2 (PREDICTED)"/>
    <property type="match status" value="1"/>
</dbReference>
<reference evidence="2" key="1">
    <citation type="submission" date="2023-03" db="EMBL/GenBank/DDBJ databases">
        <authorList>
            <person name="Steffen K."/>
            <person name="Cardenas P."/>
        </authorList>
    </citation>
    <scope>NUCLEOTIDE SEQUENCE</scope>
</reference>
<evidence type="ECO:0000259" key="1">
    <source>
        <dbReference type="Pfam" id="PF03109"/>
    </source>
</evidence>
<dbReference type="AlphaFoldDB" id="A0AA35TLK1"/>
<dbReference type="InterPro" id="IPR052402">
    <property type="entry name" value="ADCK_kinase"/>
</dbReference>
<dbReference type="EMBL" id="CASHTH010003844">
    <property type="protein sequence ID" value="CAI8050249.1"/>
    <property type="molecule type" value="Genomic_DNA"/>
</dbReference>
<organism evidence="2 3">
    <name type="scientific">Geodia barretti</name>
    <name type="common">Barrett's horny sponge</name>
    <dbReference type="NCBI Taxonomy" id="519541"/>
    <lineage>
        <taxon>Eukaryota</taxon>
        <taxon>Metazoa</taxon>
        <taxon>Porifera</taxon>
        <taxon>Demospongiae</taxon>
        <taxon>Heteroscleromorpha</taxon>
        <taxon>Tetractinellida</taxon>
        <taxon>Astrophorina</taxon>
        <taxon>Geodiidae</taxon>
        <taxon>Geodia</taxon>
    </lineage>
</organism>
<gene>
    <name evidence="2" type="ORF">GBAR_LOCUS27610</name>
</gene>
<feature type="non-terminal residue" evidence="2">
    <location>
        <position position="196"/>
    </location>
</feature>
<dbReference type="Proteomes" id="UP001174909">
    <property type="component" value="Unassembled WGS sequence"/>
</dbReference>
<dbReference type="Pfam" id="PF03109">
    <property type="entry name" value="ABC1"/>
    <property type="match status" value="1"/>
</dbReference>
<sequence length="196" mass="23124">FVSRLRNSWLAKSEKVERKEEEREKETPVAIKVLHPGTVQAMERDMLLMRYAAYWMDWLHPDFHWVALKECFSEFSIVMRKQLDMELEAYNLRRFQQIMGDYENIKFPTPLFPYVTKRVLVETFEPGSHISRYMDNPGGQLQKNLARIGTDALLDMLFYPQLCPWRPPSWQYPGPGHTPASPGPPGLWYRHQSHAL</sequence>
<protein>
    <submittedName>
        <fullName evidence="2">Uncharacterized aarF domain-containing protein kinase 2</fullName>
    </submittedName>
</protein>
<keyword evidence="2" id="KW-0418">Kinase</keyword>
<keyword evidence="2" id="KW-0808">Transferase</keyword>
<dbReference type="PANTHER" id="PTHR45890:SF1">
    <property type="entry name" value="AARF DOMAIN CONTAINING KINASE 2"/>
    <property type="match status" value="1"/>
</dbReference>
<evidence type="ECO:0000313" key="3">
    <source>
        <dbReference type="Proteomes" id="UP001174909"/>
    </source>
</evidence>
<dbReference type="InterPro" id="IPR004147">
    <property type="entry name" value="ABC1_dom"/>
</dbReference>
<comment type="caution">
    <text evidence="2">The sequence shown here is derived from an EMBL/GenBank/DDBJ whole genome shotgun (WGS) entry which is preliminary data.</text>
</comment>
<name>A0AA35TLK1_GEOBA</name>
<dbReference type="GO" id="GO:0005739">
    <property type="term" value="C:mitochondrion"/>
    <property type="evidence" value="ECO:0007669"/>
    <property type="project" value="TreeGrafter"/>
</dbReference>